<dbReference type="AlphaFoldDB" id="A0A9P0VYF4"/>
<gene>
    <name evidence="9" type="ORF">CLIB1423_07S00122</name>
</gene>
<evidence type="ECO:0000256" key="2">
    <source>
        <dbReference type="ARBA" id="ARBA00022642"/>
    </source>
</evidence>
<evidence type="ECO:0000313" key="10">
    <source>
        <dbReference type="Proteomes" id="UP000837801"/>
    </source>
</evidence>
<reference evidence="9" key="1">
    <citation type="submission" date="2022-03" db="EMBL/GenBank/DDBJ databases">
        <authorList>
            <person name="Legras J.-L."/>
            <person name="Devillers H."/>
            <person name="Grondin C."/>
        </authorList>
    </citation>
    <scope>NUCLEOTIDE SEQUENCE</scope>
    <source>
        <strain evidence="9">CLIB 1423</strain>
    </source>
</reference>
<protein>
    <recommendedName>
        <fullName evidence="6">nicotinamidase</fullName>
        <ecNumber evidence="6">3.5.1.19</ecNumber>
    </recommendedName>
    <alternativeName>
        <fullName evidence="7">Nicotinamide deamidase</fullName>
    </alternativeName>
</protein>
<name>A0A9P0VYF4_9ASCO</name>
<dbReference type="Gene3D" id="3.40.50.850">
    <property type="entry name" value="Isochorismatase-like"/>
    <property type="match status" value="1"/>
</dbReference>
<proteinExistence type="inferred from homology"/>
<dbReference type="PANTHER" id="PTHR11080">
    <property type="entry name" value="PYRAZINAMIDASE/NICOTINAMIDASE"/>
    <property type="match status" value="1"/>
</dbReference>
<evidence type="ECO:0000256" key="1">
    <source>
        <dbReference type="ARBA" id="ARBA00006336"/>
    </source>
</evidence>
<dbReference type="SUPFAM" id="SSF52499">
    <property type="entry name" value="Isochorismatase-like hydrolases"/>
    <property type="match status" value="1"/>
</dbReference>
<keyword evidence="10" id="KW-1185">Reference proteome</keyword>
<accession>A0A9P0VYF4</accession>
<dbReference type="Proteomes" id="UP000837801">
    <property type="component" value="Unassembled WGS sequence"/>
</dbReference>
<dbReference type="InterPro" id="IPR052347">
    <property type="entry name" value="Isochorismatase_Nicotinamidase"/>
</dbReference>
<feature type="domain" description="Isochorismatase-like" evidence="8">
    <location>
        <begin position="2"/>
        <end position="193"/>
    </location>
</feature>
<evidence type="ECO:0000313" key="9">
    <source>
        <dbReference type="EMBL" id="CAH2352464.1"/>
    </source>
</evidence>
<dbReference type="GO" id="GO:0008936">
    <property type="term" value="F:nicotinamidase activity"/>
    <property type="evidence" value="ECO:0007669"/>
    <property type="project" value="UniProtKB-EC"/>
</dbReference>
<dbReference type="EC" id="3.5.1.19" evidence="6"/>
<sequence length="226" mass="25323">MSALIVVDLQEDFINGSLAVKDANSIIQPIIKLLDLNWDCVIATKDWHPQNHTSFASNHQVAPFTELEFVNPDNGAETKLQTVWPDHCVQGTDGAKLDPDLEEKLDILLPPTTAKIVTKGSLKDREYYSCFRDCWKLDNTDLKDYLKGKGVTRVVLVGLAYDYCVLNSAVDASEFGFYTYVLKDYTRSVYPEKDGETDAKYKSSGVKLISFDELHSMGLDVPITNC</sequence>
<evidence type="ECO:0000256" key="3">
    <source>
        <dbReference type="ARBA" id="ARBA00022723"/>
    </source>
</evidence>
<evidence type="ECO:0000256" key="7">
    <source>
        <dbReference type="ARBA" id="ARBA00043224"/>
    </source>
</evidence>
<comment type="caution">
    <text evidence="9">The sequence shown here is derived from an EMBL/GenBank/DDBJ whole genome shotgun (WGS) entry which is preliminary data.</text>
</comment>
<keyword evidence="3" id="KW-0479">Metal-binding</keyword>
<dbReference type="GO" id="GO:0019363">
    <property type="term" value="P:pyridine nucleotide biosynthetic process"/>
    <property type="evidence" value="ECO:0007669"/>
    <property type="project" value="UniProtKB-KW"/>
</dbReference>
<dbReference type="InterPro" id="IPR000868">
    <property type="entry name" value="Isochorismatase-like_dom"/>
</dbReference>
<dbReference type="EMBL" id="CAKXYY010000007">
    <property type="protein sequence ID" value="CAH2352464.1"/>
    <property type="molecule type" value="Genomic_DNA"/>
</dbReference>
<dbReference type="GO" id="GO:0046872">
    <property type="term" value="F:metal ion binding"/>
    <property type="evidence" value="ECO:0007669"/>
    <property type="project" value="UniProtKB-KW"/>
</dbReference>
<keyword evidence="2" id="KW-0662">Pyridine nucleotide biosynthesis</keyword>
<comment type="pathway">
    <text evidence="5">Cofactor biosynthesis; nicotinate biosynthesis; nicotinate from nicotinamide: step 1/1.</text>
</comment>
<evidence type="ECO:0000256" key="4">
    <source>
        <dbReference type="ARBA" id="ARBA00022801"/>
    </source>
</evidence>
<dbReference type="Pfam" id="PF00857">
    <property type="entry name" value="Isochorismatase"/>
    <property type="match status" value="1"/>
</dbReference>
<evidence type="ECO:0000259" key="8">
    <source>
        <dbReference type="Pfam" id="PF00857"/>
    </source>
</evidence>
<evidence type="ECO:0000256" key="6">
    <source>
        <dbReference type="ARBA" id="ARBA00039017"/>
    </source>
</evidence>
<evidence type="ECO:0000256" key="5">
    <source>
        <dbReference type="ARBA" id="ARBA00037900"/>
    </source>
</evidence>
<dbReference type="OrthoDB" id="3341310at2759"/>
<dbReference type="InterPro" id="IPR036380">
    <property type="entry name" value="Isochorismatase-like_sf"/>
</dbReference>
<dbReference type="PANTHER" id="PTHR11080:SF2">
    <property type="entry name" value="LD05707P"/>
    <property type="match status" value="1"/>
</dbReference>
<organism evidence="9 10">
    <name type="scientific">[Candida] railenensis</name>
    <dbReference type="NCBI Taxonomy" id="45579"/>
    <lineage>
        <taxon>Eukaryota</taxon>
        <taxon>Fungi</taxon>
        <taxon>Dikarya</taxon>
        <taxon>Ascomycota</taxon>
        <taxon>Saccharomycotina</taxon>
        <taxon>Pichiomycetes</taxon>
        <taxon>Debaryomycetaceae</taxon>
        <taxon>Kurtzmaniella</taxon>
    </lineage>
</organism>
<keyword evidence="4" id="KW-0378">Hydrolase</keyword>
<comment type="similarity">
    <text evidence="1">Belongs to the isochorismatase family.</text>
</comment>